<dbReference type="SMART" id="SM00650">
    <property type="entry name" value="rADc"/>
    <property type="match status" value="1"/>
</dbReference>
<keyword evidence="1 7" id="KW-0963">Cytoplasm</keyword>
<evidence type="ECO:0000256" key="7">
    <source>
        <dbReference type="HAMAP-Rule" id="MF_00607"/>
    </source>
</evidence>
<dbReference type="InterPro" id="IPR023165">
    <property type="entry name" value="rRNA_Ade_diMease-like_C"/>
</dbReference>
<comment type="similarity">
    <text evidence="7">Belongs to the class I-like SAM-binding methyltransferase superfamily. rRNA adenine N(6)-methyltransferase family. RsmA subfamily.</text>
</comment>
<organism evidence="10 11">
    <name type="scientific">Levilinea saccharolytica</name>
    <dbReference type="NCBI Taxonomy" id="229921"/>
    <lineage>
        <taxon>Bacteria</taxon>
        <taxon>Bacillati</taxon>
        <taxon>Chloroflexota</taxon>
        <taxon>Anaerolineae</taxon>
        <taxon>Anaerolineales</taxon>
        <taxon>Anaerolineaceae</taxon>
        <taxon>Levilinea</taxon>
    </lineage>
</organism>
<accession>A0A0P6YR83</accession>
<comment type="catalytic activity">
    <reaction evidence="7">
        <text>adenosine(1518)/adenosine(1519) in 16S rRNA + 4 S-adenosyl-L-methionine = N(6)-dimethyladenosine(1518)/N(6)-dimethyladenosine(1519) in 16S rRNA + 4 S-adenosyl-L-homocysteine + 4 H(+)</text>
        <dbReference type="Rhea" id="RHEA:19609"/>
        <dbReference type="Rhea" id="RHEA-COMP:10232"/>
        <dbReference type="Rhea" id="RHEA-COMP:10233"/>
        <dbReference type="ChEBI" id="CHEBI:15378"/>
        <dbReference type="ChEBI" id="CHEBI:57856"/>
        <dbReference type="ChEBI" id="CHEBI:59789"/>
        <dbReference type="ChEBI" id="CHEBI:74411"/>
        <dbReference type="ChEBI" id="CHEBI:74493"/>
        <dbReference type="EC" id="2.1.1.182"/>
    </reaction>
</comment>
<evidence type="ECO:0000256" key="5">
    <source>
        <dbReference type="ARBA" id="ARBA00022691"/>
    </source>
</evidence>
<evidence type="ECO:0000256" key="1">
    <source>
        <dbReference type="ARBA" id="ARBA00022490"/>
    </source>
</evidence>
<feature type="binding site" evidence="7 8">
    <location>
        <position position="35"/>
    </location>
    <ligand>
        <name>S-adenosyl-L-methionine</name>
        <dbReference type="ChEBI" id="CHEBI:59789"/>
    </ligand>
</feature>
<dbReference type="CDD" id="cd02440">
    <property type="entry name" value="AdoMet_MTases"/>
    <property type="match status" value="1"/>
</dbReference>
<dbReference type="InterPro" id="IPR011530">
    <property type="entry name" value="rRNA_adenine_dimethylase"/>
</dbReference>
<evidence type="ECO:0000256" key="2">
    <source>
        <dbReference type="ARBA" id="ARBA00022552"/>
    </source>
</evidence>
<dbReference type="PROSITE" id="PS01131">
    <property type="entry name" value="RRNA_A_DIMETH"/>
    <property type="match status" value="1"/>
</dbReference>
<keyword evidence="4 7" id="KW-0808">Transferase</keyword>
<comment type="function">
    <text evidence="7">Specifically dimethylates two adjacent adenosines (A1518 and A1519) in the loop of a conserved hairpin near the 3'-end of 16S rRNA in the 30S particle. May play a critical role in biogenesis of 30S subunits.</text>
</comment>
<comment type="caution">
    <text evidence="10">The sequence shown here is derived from an EMBL/GenBank/DDBJ whole genome shotgun (WGS) entry which is preliminary data.</text>
</comment>
<evidence type="ECO:0000259" key="9">
    <source>
        <dbReference type="SMART" id="SM00650"/>
    </source>
</evidence>
<feature type="binding site" evidence="7 8">
    <location>
        <position position="37"/>
    </location>
    <ligand>
        <name>S-adenosyl-L-methionine</name>
        <dbReference type="ChEBI" id="CHEBI:59789"/>
    </ligand>
</feature>
<gene>
    <name evidence="7" type="primary">rsmA</name>
    <name evidence="7" type="synonym">ksgA</name>
    <name evidence="10" type="ORF">ADN01_05910</name>
</gene>
<dbReference type="Gene3D" id="3.40.50.150">
    <property type="entry name" value="Vaccinia Virus protein VP39"/>
    <property type="match status" value="1"/>
</dbReference>
<evidence type="ECO:0000256" key="3">
    <source>
        <dbReference type="ARBA" id="ARBA00022603"/>
    </source>
</evidence>
<proteinExistence type="inferred from homology"/>
<feature type="binding site" evidence="7 8">
    <location>
        <position position="62"/>
    </location>
    <ligand>
        <name>S-adenosyl-L-methionine</name>
        <dbReference type="ChEBI" id="CHEBI:59789"/>
    </ligand>
</feature>
<dbReference type="PANTHER" id="PTHR11727:SF7">
    <property type="entry name" value="DIMETHYLADENOSINE TRANSFERASE-RELATED"/>
    <property type="match status" value="1"/>
</dbReference>
<dbReference type="GO" id="GO:0005829">
    <property type="term" value="C:cytosol"/>
    <property type="evidence" value="ECO:0007669"/>
    <property type="project" value="TreeGrafter"/>
</dbReference>
<evidence type="ECO:0000313" key="10">
    <source>
        <dbReference type="EMBL" id="KPL85699.1"/>
    </source>
</evidence>
<dbReference type="HAMAP" id="MF_00607">
    <property type="entry name" value="16SrRNA_methyltr_A"/>
    <property type="match status" value="1"/>
</dbReference>
<evidence type="ECO:0000256" key="4">
    <source>
        <dbReference type="ARBA" id="ARBA00022679"/>
    </source>
</evidence>
<dbReference type="Gene3D" id="1.10.8.100">
    <property type="entry name" value="Ribosomal RNA adenine dimethylase-like, domain 2"/>
    <property type="match status" value="1"/>
</dbReference>
<dbReference type="STRING" id="229921.ADN01_05910"/>
<dbReference type="InterPro" id="IPR001737">
    <property type="entry name" value="KsgA/Erm"/>
</dbReference>
<evidence type="ECO:0000256" key="6">
    <source>
        <dbReference type="ARBA" id="ARBA00022884"/>
    </source>
</evidence>
<name>A0A0P6YR83_9CHLR</name>
<feature type="domain" description="Ribosomal RNA adenine methylase transferase N-terminal" evidence="9">
    <location>
        <begin position="42"/>
        <end position="211"/>
    </location>
</feature>
<keyword evidence="5 7" id="KW-0949">S-adenosyl-L-methionine</keyword>
<comment type="subcellular location">
    <subcellularLocation>
        <location evidence="7">Cytoplasm</location>
    </subcellularLocation>
</comment>
<keyword evidence="6 7" id="KW-0694">RNA-binding</keyword>
<dbReference type="Proteomes" id="UP000050501">
    <property type="component" value="Unassembled WGS sequence"/>
</dbReference>
<reference evidence="10 11" key="1">
    <citation type="submission" date="2015-07" db="EMBL/GenBank/DDBJ databases">
        <title>Genome sequence of Levilinea saccharolytica DSM 16555.</title>
        <authorList>
            <person name="Hemp J."/>
            <person name="Ward L.M."/>
            <person name="Pace L.A."/>
            <person name="Fischer W.W."/>
        </authorList>
    </citation>
    <scope>NUCLEOTIDE SEQUENCE [LARGE SCALE GENOMIC DNA]</scope>
    <source>
        <strain evidence="10 11">KIBI-1</strain>
    </source>
</reference>
<dbReference type="Pfam" id="PF00398">
    <property type="entry name" value="RrnaAD"/>
    <property type="match status" value="1"/>
</dbReference>
<feature type="binding site" evidence="7 8">
    <location>
        <position position="128"/>
    </location>
    <ligand>
        <name>S-adenosyl-L-methionine</name>
        <dbReference type="ChEBI" id="CHEBI:59789"/>
    </ligand>
</feature>
<dbReference type="SUPFAM" id="SSF53335">
    <property type="entry name" value="S-adenosyl-L-methionine-dependent methyltransferases"/>
    <property type="match status" value="1"/>
</dbReference>
<keyword evidence="3 7" id="KW-0489">Methyltransferase</keyword>
<sequence>MKERYPVSMLDLPPLEVARLLRAHQLTAKKGLGQNFLIDSTALERIVAAAEIPPEAEVLEIGPGLGSLTRYLARAARQVVAVELDTALIPVLHEVLAGQENVRVVQGDILEQDPAALMSAGGYWVVANIPYYITSAVFRHLLEARVRPCRMVLTVQREVAERICAAPGDMSLLALSVQVYGQPRTAVRIPAGAFYPPPKVDSAVVRVDLGTEPRIPTEQLEDFFRLAKAGFSQKRKTLRNSLSGGLGWGTARAEELLRAAGVDPMRRAETLSLEEWGALTAVYRQNGG</sequence>
<dbReference type="InterPro" id="IPR020596">
    <property type="entry name" value="rRNA_Ade_Mease_Trfase_CS"/>
</dbReference>
<evidence type="ECO:0000256" key="8">
    <source>
        <dbReference type="PROSITE-ProRule" id="PRU01026"/>
    </source>
</evidence>
<keyword evidence="11" id="KW-1185">Reference proteome</keyword>
<dbReference type="InterPro" id="IPR029063">
    <property type="entry name" value="SAM-dependent_MTases_sf"/>
</dbReference>
<dbReference type="NCBIfam" id="TIGR00755">
    <property type="entry name" value="ksgA"/>
    <property type="match status" value="1"/>
</dbReference>
<dbReference type="PROSITE" id="PS51689">
    <property type="entry name" value="SAM_RNA_A_N6_MT"/>
    <property type="match status" value="1"/>
</dbReference>
<dbReference type="GO" id="GO:0003723">
    <property type="term" value="F:RNA binding"/>
    <property type="evidence" value="ECO:0007669"/>
    <property type="project" value="UniProtKB-UniRule"/>
</dbReference>
<evidence type="ECO:0000313" key="11">
    <source>
        <dbReference type="Proteomes" id="UP000050501"/>
    </source>
</evidence>
<dbReference type="InterPro" id="IPR020598">
    <property type="entry name" value="rRNA_Ade_methylase_Trfase_N"/>
</dbReference>
<feature type="binding site" evidence="7 8">
    <location>
        <position position="83"/>
    </location>
    <ligand>
        <name>S-adenosyl-L-methionine</name>
        <dbReference type="ChEBI" id="CHEBI:59789"/>
    </ligand>
</feature>
<dbReference type="AlphaFoldDB" id="A0A0P6YR83"/>
<dbReference type="PATRIC" id="fig|229921.5.peg.2558"/>
<dbReference type="EC" id="2.1.1.182" evidence="7"/>
<keyword evidence="2 7" id="KW-0698">rRNA processing</keyword>
<dbReference type="GO" id="GO:0052908">
    <property type="term" value="F:16S rRNA (adenine(1518)-N(6)/adenine(1519)-N(6))-dimethyltransferase activity"/>
    <property type="evidence" value="ECO:0007669"/>
    <property type="project" value="UniProtKB-EC"/>
</dbReference>
<protein>
    <recommendedName>
        <fullName evidence="7">Ribosomal RNA small subunit methyltransferase A</fullName>
        <ecNumber evidence="7">2.1.1.182</ecNumber>
    </recommendedName>
    <alternativeName>
        <fullName evidence="7">16S rRNA (adenine(1518)-N(6)/adenine(1519)-N(6))-dimethyltransferase</fullName>
    </alternativeName>
    <alternativeName>
        <fullName evidence="7">16S rRNA dimethyladenosine transferase</fullName>
    </alternativeName>
    <alternativeName>
        <fullName evidence="7">16S rRNA dimethylase</fullName>
    </alternativeName>
    <alternativeName>
        <fullName evidence="7">S-adenosylmethionine-6-N', N'-adenosyl(rRNA) dimethyltransferase</fullName>
    </alternativeName>
</protein>
<dbReference type="EMBL" id="LGCM01000025">
    <property type="protein sequence ID" value="KPL85699.1"/>
    <property type="molecule type" value="Genomic_DNA"/>
</dbReference>
<feature type="binding site" evidence="7 8">
    <location>
        <position position="108"/>
    </location>
    <ligand>
        <name>S-adenosyl-L-methionine</name>
        <dbReference type="ChEBI" id="CHEBI:59789"/>
    </ligand>
</feature>
<dbReference type="PANTHER" id="PTHR11727">
    <property type="entry name" value="DIMETHYLADENOSINE TRANSFERASE"/>
    <property type="match status" value="1"/>
</dbReference>